<evidence type="ECO:0000313" key="7">
    <source>
        <dbReference type="EMBL" id="WAJ72063.1"/>
    </source>
</evidence>
<evidence type="ECO:0000313" key="8">
    <source>
        <dbReference type="Proteomes" id="UP001163726"/>
    </source>
</evidence>
<protein>
    <recommendedName>
        <fullName evidence="6">Cytochrome c domain-containing protein</fullName>
    </recommendedName>
</protein>
<dbReference type="SUPFAM" id="SSF52047">
    <property type="entry name" value="RNI-like"/>
    <property type="match status" value="1"/>
</dbReference>
<keyword evidence="8" id="KW-1185">Reference proteome</keyword>
<evidence type="ECO:0000256" key="1">
    <source>
        <dbReference type="ARBA" id="ARBA00022617"/>
    </source>
</evidence>
<keyword evidence="5" id="KW-0472">Membrane</keyword>
<dbReference type="InterPro" id="IPR036909">
    <property type="entry name" value="Cyt_c-like_dom_sf"/>
</dbReference>
<evidence type="ECO:0000259" key="6">
    <source>
        <dbReference type="PROSITE" id="PS51007"/>
    </source>
</evidence>
<dbReference type="EMBL" id="CP109967">
    <property type="protein sequence ID" value="WAJ72063.1"/>
    <property type="molecule type" value="Genomic_DNA"/>
</dbReference>
<accession>A0ABY7ARA0</accession>
<dbReference type="PANTHER" id="PTHR35889:SF3">
    <property type="entry name" value="F-BOX DOMAIN-CONTAINING PROTEIN"/>
    <property type="match status" value="1"/>
</dbReference>
<keyword evidence="5" id="KW-0812">Transmembrane</keyword>
<dbReference type="InterPro" id="IPR009056">
    <property type="entry name" value="Cyt_c-like_dom"/>
</dbReference>
<organism evidence="7 8">
    <name type="scientific">Catenovulum adriaticum</name>
    <dbReference type="NCBI Taxonomy" id="2984846"/>
    <lineage>
        <taxon>Bacteria</taxon>
        <taxon>Pseudomonadati</taxon>
        <taxon>Pseudomonadota</taxon>
        <taxon>Gammaproteobacteria</taxon>
        <taxon>Alteromonadales</taxon>
        <taxon>Alteromonadaceae</taxon>
        <taxon>Catenovulum</taxon>
    </lineage>
</organism>
<keyword evidence="2 4" id="KW-0479">Metal-binding</keyword>
<feature type="transmembrane region" description="Helical" evidence="5">
    <location>
        <begin position="46"/>
        <end position="64"/>
    </location>
</feature>
<dbReference type="Pfam" id="PF07635">
    <property type="entry name" value="PSCyt1"/>
    <property type="match status" value="1"/>
</dbReference>
<keyword evidence="7" id="KW-0614">Plasmid</keyword>
<keyword evidence="3 4" id="KW-0408">Iron</keyword>
<feature type="transmembrane region" description="Helical" evidence="5">
    <location>
        <begin position="108"/>
        <end position="126"/>
    </location>
</feature>
<dbReference type="PROSITE" id="PS51007">
    <property type="entry name" value="CYTC"/>
    <property type="match status" value="1"/>
</dbReference>
<dbReference type="InterPro" id="IPR011429">
    <property type="entry name" value="Cyt_c_Planctomycete-type"/>
</dbReference>
<dbReference type="SUPFAM" id="SSF46626">
    <property type="entry name" value="Cytochrome c"/>
    <property type="match status" value="1"/>
</dbReference>
<dbReference type="Proteomes" id="UP001163726">
    <property type="component" value="Plasmid pCadTS8_2"/>
</dbReference>
<evidence type="ECO:0000256" key="2">
    <source>
        <dbReference type="ARBA" id="ARBA00022723"/>
    </source>
</evidence>
<geneLocation type="plasmid" evidence="7 8">
    <name>pCadTS8_2</name>
</geneLocation>
<proteinExistence type="predicted"/>
<sequence>MDLITFFGRFHVLVLHLPIGILLMAAVIEMSCVAFNKPRTKTLNTIWLWGLISACGAALLGYMLSLSGGYSEEAVFTHKAWAFAAIFCALICWIFFSKQAIQTGPKKTGLSALIYSLCSVQLFLLFSTGHYGANMTHGSTYLFEYAPNPVRTLAGMEPHAKPRPKVTQLEQADAYLDIVKPILEQRCTGCHNPEKSKGKLNLTTPENIFKGGQSGPAVIASDLHQSELYKRITLDSHAKKFMPAGGKPPLTDNQVATLAWWIESGAPVQTTLADLTLSKKARSILSVSLGLEQAKGGWPLPKIEMIPNAVAEQLTQQGFMIKQIAKDINYLDIDYSVSRQPLTNEALNGLLSIKEHVVWLNLANSQVSNEQLKVLAQFPNLLKLHLEKNPISDQGIEHLTTLNQLQYLNLYRTNITNTSLNTLASLPNLTRLYTGETKVTSNTNASLAPSVSTSEKQNNKG</sequence>
<dbReference type="PANTHER" id="PTHR35889">
    <property type="entry name" value="CYCLOINULO-OLIGOSACCHARIDE FRUCTANOTRANSFERASE-RELATED"/>
    <property type="match status" value="1"/>
</dbReference>
<name>A0ABY7ARA0_9ALTE</name>
<dbReference type="Gene3D" id="3.80.10.10">
    <property type="entry name" value="Ribonuclease Inhibitor"/>
    <property type="match status" value="1"/>
</dbReference>
<evidence type="ECO:0000256" key="3">
    <source>
        <dbReference type="ARBA" id="ARBA00023004"/>
    </source>
</evidence>
<dbReference type="InterPro" id="IPR032675">
    <property type="entry name" value="LRR_dom_sf"/>
</dbReference>
<feature type="transmembrane region" description="Helical" evidence="5">
    <location>
        <begin position="12"/>
        <end position="34"/>
    </location>
</feature>
<keyword evidence="5" id="KW-1133">Transmembrane helix</keyword>
<evidence type="ECO:0000256" key="5">
    <source>
        <dbReference type="SAM" id="Phobius"/>
    </source>
</evidence>
<feature type="domain" description="Cytochrome c" evidence="6">
    <location>
        <begin position="167"/>
        <end position="266"/>
    </location>
</feature>
<feature type="transmembrane region" description="Helical" evidence="5">
    <location>
        <begin position="76"/>
        <end position="96"/>
    </location>
</feature>
<gene>
    <name evidence="7" type="ORF">OLW01_17430</name>
</gene>
<keyword evidence="1 4" id="KW-0349">Heme</keyword>
<dbReference type="RefSeq" id="WP_268076780.1">
    <property type="nucleotide sequence ID" value="NZ_CP109967.1"/>
</dbReference>
<dbReference type="Gene3D" id="1.10.760.10">
    <property type="entry name" value="Cytochrome c-like domain"/>
    <property type="match status" value="1"/>
</dbReference>
<reference evidence="7" key="1">
    <citation type="submission" date="2022-10" db="EMBL/GenBank/DDBJ databases">
        <title>Catenovulum adriacola sp. nov. isolated in the Harbour of Susak.</title>
        <authorList>
            <person name="Schoch T."/>
            <person name="Reich S.J."/>
            <person name="Stoeferle S."/>
            <person name="Flaiz M."/>
            <person name="Kazda M."/>
            <person name="Riedel C.U."/>
            <person name="Duerre P."/>
        </authorList>
    </citation>
    <scope>NUCLEOTIDE SEQUENCE</scope>
    <source>
        <strain evidence="7">TS8</strain>
        <plasmid evidence="7">pCadTS8_2</plasmid>
    </source>
</reference>
<evidence type="ECO:0000256" key="4">
    <source>
        <dbReference type="PROSITE-ProRule" id="PRU00433"/>
    </source>
</evidence>